<name>A0A918CE15_AGRME</name>
<comment type="similarity">
    <text evidence="3">Belongs to the flagella basal body rod proteins family.</text>
</comment>
<proteinExistence type="inferred from homology"/>
<dbReference type="GO" id="GO:0009424">
    <property type="term" value="C:bacterial-type flagellum hook"/>
    <property type="evidence" value="ECO:0007669"/>
    <property type="project" value="InterPro"/>
</dbReference>
<dbReference type="Proteomes" id="UP000610303">
    <property type="component" value="Unassembled WGS sequence"/>
</dbReference>
<dbReference type="EMBL" id="BMRJ01000001">
    <property type="protein sequence ID" value="GGR18901.1"/>
    <property type="molecule type" value="Genomic_DNA"/>
</dbReference>
<evidence type="ECO:0000313" key="11">
    <source>
        <dbReference type="Proteomes" id="UP000610303"/>
    </source>
</evidence>
<evidence type="ECO:0000259" key="8">
    <source>
        <dbReference type="Pfam" id="PF06429"/>
    </source>
</evidence>
<dbReference type="InterPro" id="IPR001444">
    <property type="entry name" value="Flag_bb_rod_N"/>
</dbReference>
<dbReference type="InterPro" id="IPR053927">
    <property type="entry name" value="FlgK_helical"/>
</dbReference>
<dbReference type="GO" id="GO:0005198">
    <property type="term" value="F:structural molecule activity"/>
    <property type="evidence" value="ECO:0007669"/>
    <property type="project" value="InterPro"/>
</dbReference>
<evidence type="ECO:0000256" key="5">
    <source>
        <dbReference type="ARBA" id="ARBA00022525"/>
    </source>
</evidence>
<dbReference type="SUPFAM" id="SSF64518">
    <property type="entry name" value="Phase 1 flagellin"/>
    <property type="match status" value="1"/>
</dbReference>
<dbReference type="Pfam" id="PF06429">
    <property type="entry name" value="Flg_bbr_C"/>
    <property type="match status" value="1"/>
</dbReference>
<keyword evidence="10" id="KW-0966">Cell projection</keyword>
<feature type="domain" description="Flagellar basal body rod protein N-terminal" evidence="7">
    <location>
        <begin position="7"/>
        <end position="37"/>
    </location>
</feature>
<feature type="domain" description="Flagellar hook-associated protein FlgK helical" evidence="9">
    <location>
        <begin position="101"/>
        <end position="338"/>
    </location>
</feature>
<dbReference type="PANTHER" id="PTHR30033:SF1">
    <property type="entry name" value="FLAGELLAR HOOK-ASSOCIATED PROTEIN 1"/>
    <property type="match status" value="1"/>
</dbReference>
<keyword evidence="5" id="KW-0964">Secreted</keyword>
<dbReference type="RefSeq" id="WP_189084173.1">
    <property type="nucleotide sequence ID" value="NZ_BMRJ01000001.1"/>
</dbReference>
<evidence type="ECO:0000256" key="3">
    <source>
        <dbReference type="ARBA" id="ARBA00009677"/>
    </source>
</evidence>
<dbReference type="Pfam" id="PF22638">
    <property type="entry name" value="FlgK_D1"/>
    <property type="match status" value="1"/>
</dbReference>
<reference evidence="10" key="1">
    <citation type="journal article" date="2014" name="Int. J. Syst. Evol. Microbiol.">
        <title>Complete genome sequence of Corynebacterium casei LMG S-19264T (=DSM 44701T), isolated from a smear-ripened cheese.</title>
        <authorList>
            <consortium name="US DOE Joint Genome Institute (JGI-PGF)"/>
            <person name="Walter F."/>
            <person name="Albersmeier A."/>
            <person name="Kalinowski J."/>
            <person name="Ruckert C."/>
        </authorList>
    </citation>
    <scope>NUCLEOTIDE SEQUENCE</scope>
    <source>
        <strain evidence="10">JCM 3346</strain>
    </source>
</reference>
<gene>
    <name evidence="10" type="primary">flgK</name>
    <name evidence="10" type="ORF">GCM10010196_10070</name>
</gene>
<dbReference type="NCBIfam" id="TIGR02492">
    <property type="entry name" value="flgK_ends"/>
    <property type="match status" value="1"/>
</dbReference>
<evidence type="ECO:0000259" key="9">
    <source>
        <dbReference type="Pfam" id="PF22638"/>
    </source>
</evidence>
<dbReference type="InterPro" id="IPR002371">
    <property type="entry name" value="FlgK"/>
</dbReference>
<keyword evidence="10" id="KW-0282">Flagellum</keyword>
<evidence type="ECO:0000256" key="6">
    <source>
        <dbReference type="ARBA" id="ARBA00023143"/>
    </source>
</evidence>
<keyword evidence="6" id="KW-0975">Bacterial flagellum</keyword>
<keyword evidence="11" id="KW-1185">Reference proteome</keyword>
<dbReference type="GO" id="GO:0005576">
    <property type="term" value="C:extracellular region"/>
    <property type="evidence" value="ECO:0007669"/>
    <property type="project" value="UniProtKB-SubCell"/>
</dbReference>
<feature type="domain" description="Flagellar basal-body/hook protein C-terminal" evidence="8">
    <location>
        <begin position="427"/>
        <end position="464"/>
    </location>
</feature>
<protein>
    <recommendedName>
        <fullName evidence="4">Flagellar hook-associated protein 1</fullName>
    </recommendedName>
</protein>
<organism evidence="10 11">
    <name type="scientific">Agromyces mediolanus</name>
    <name type="common">Corynebacterium mediolanum</name>
    <dbReference type="NCBI Taxonomy" id="41986"/>
    <lineage>
        <taxon>Bacteria</taxon>
        <taxon>Bacillati</taxon>
        <taxon>Actinomycetota</taxon>
        <taxon>Actinomycetes</taxon>
        <taxon>Micrococcales</taxon>
        <taxon>Microbacteriaceae</taxon>
        <taxon>Agromyces</taxon>
    </lineage>
</organism>
<comment type="caution">
    <text evidence="10">The sequence shown here is derived from an EMBL/GenBank/DDBJ whole genome shotgun (WGS) entry which is preliminary data.</text>
</comment>
<keyword evidence="10" id="KW-0969">Cilium</keyword>
<comment type="subcellular location">
    <subcellularLocation>
        <location evidence="1">Bacterial flagellum</location>
    </subcellularLocation>
    <subcellularLocation>
        <location evidence="2">Secreted</location>
    </subcellularLocation>
</comment>
<accession>A0A918CE15</accession>
<dbReference type="AlphaFoldDB" id="A0A918CE15"/>
<evidence type="ECO:0000256" key="4">
    <source>
        <dbReference type="ARBA" id="ARBA00016244"/>
    </source>
</evidence>
<dbReference type="GO" id="GO:0044780">
    <property type="term" value="P:bacterial-type flagellum assembly"/>
    <property type="evidence" value="ECO:0007669"/>
    <property type="project" value="InterPro"/>
</dbReference>
<dbReference type="InterPro" id="IPR010930">
    <property type="entry name" value="Flg_bb/hook_C_dom"/>
</dbReference>
<sequence>MSTFGGLNTSHTALNAARTAVDVAGQNIANVKTPGYTRQRAELASSPVAGPIGVLALSRPGPGQGVMVTGIARLANEMLNEGVREASASSGYHATRAAALETLETGLREPGKDGLSARMQEFWASWQDLGNAAGDGAAAAVVLQQAATLAARIADGSRAVSSQWTALRKDASTMVDQVNHAAARVAELNDTIRRSTLAGGQVNELLDERDRVAADLASIAGGQVYDRGDGTVDVLVAGNPIVTGTTANRLVLAGPTTPGGTGAVSVQWERRPGTAIDLDGGELAGALSMLAPASGGTGGPLNEALASYDAVATALAEQVNAVHRTGATPNGTTGLDFFAFDPGVPAALGLRVIPTDVSGIAAALPGAGAKDGTIADRIAGIGRAAGSPDEVWGSFVGKVGIASGAESSRAQVAALGLVDAVGRQQSESAVDLDEENLALVTAQTAYQGAARVFTAIDEMLEVLITRTGVVGR</sequence>
<evidence type="ECO:0000313" key="10">
    <source>
        <dbReference type="EMBL" id="GGR18901.1"/>
    </source>
</evidence>
<dbReference type="PANTHER" id="PTHR30033">
    <property type="entry name" value="FLAGELLAR HOOK-ASSOCIATED PROTEIN 1"/>
    <property type="match status" value="1"/>
</dbReference>
<reference evidence="10" key="2">
    <citation type="submission" date="2020-09" db="EMBL/GenBank/DDBJ databases">
        <authorList>
            <person name="Sun Q."/>
            <person name="Ohkuma M."/>
        </authorList>
    </citation>
    <scope>NUCLEOTIDE SEQUENCE</scope>
    <source>
        <strain evidence="10">JCM 3346</strain>
    </source>
</reference>
<dbReference type="Pfam" id="PF00460">
    <property type="entry name" value="Flg_bb_rod"/>
    <property type="match status" value="1"/>
</dbReference>
<evidence type="ECO:0000256" key="1">
    <source>
        <dbReference type="ARBA" id="ARBA00004365"/>
    </source>
</evidence>
<evidence type="ECO:0000259" key="7">
    <source>
        <dbReference type="Pfam" id="PF00460"/>
    </source>
</evidence>
<evidence type="ECO:0000256" key="2">
    <source>
        <dbReference type="ARBA" id="ARBA00004613"/>
    </source>
</evidence>